<keyword evidence="6" id="KW-0812">Transmembrane</keyword>
<reference evidence="11" key="1">
    <citation type="submission" date="2007-07" db="EMBL/GenBank/DDBJ databases">
        <title>PCAP assembly of the Caenorhabditis remanei genome.</title>
        <authorList>
            <consortium name="The Caenorhabditis remanei Sequencing Consortium"/>
            <person name="Wilson R.K."/>
        </authorList>
    </citation>
    <scope>NUCLEOTIDE SEQUENCE [LARGE SCALE GENOMIC DNA]</scope>
    <source>
        <strain evidence="11">PB4641</strain>
    </source>
</reference>
<dbReference type="InterPro" id="IPR050271">
    <property type="entry name" value="UDP-glycosyltransferase"/>
</dbReference>
<evidence type="ECO:0000256" key="3">
    <source>
        <dbReference type="ARBA" id="ARBA00012544"/>
    </source>
</evidence>
<evidence type="ECO:0000256" key="9">
    <source>
        <dbReference type="ARBA" id="ARBA00023136"/>
    </source>
</evidence>
<name>E3M5I0_CAERE</name>
<dbReference type="FunCoup" id="E3M5I0">
    <property type="interactions" value="7"/>
</dbReference>
<comment type="subcellular location">
    <subcellularLocation>
        <location evidence="1">Membrane</location>
        <topology evidence="1">Single-pass membrane protein</topology>
    </subcellularLocation>
</comment>
<dbReference type="OMA" id="KHIEFAC"/>
<dbReference type="EMBL" id="DS268425">
    <property type="protein sequence ID" value="EFO92435.1"/>
    <property type="molecule type" value="Genomic_DNA"/>
</dbReference>
<evidence type="ECO:0000256" key="5">
    <source>
        <dbReference type="ARBA" id="ARBA00022679"/>
    </source>
</evidence>
<dbReference type="SUPFAM" id="SSF53756">
    <property type="entry name" value="UDP-Glycosyltransferase/glycogen phosphorylase"/>
    <property type="match status" value="1"/>
</dbReference>
<dbReference type="CTD" id="9799461"/>
<dbReference type="STRING" id="31234.E3M5I0"/>
<comment type="similarity">
    <text evidence="2">Belongs to the UDP-glycosyltransferase family.</text>
</comment>
<evidence type="ECO:0000256" key="2">
    <source>
        <dbReference type="ARBA" id="ARBA00009995"/>
    </source>
</evidence>
<keyword evidence="7" id="KW-0732">Signal</keyword>
<dbReference type="GO" id="GO:0015020">
    <property type="term" value="F:glucuronosyltransferase activity"/>
    <property type="evidence" value="ECO:0007669"/>
    <property type="project" value="UniProtKB-EC"/>
</dbReference>
<evidence type="ECO:0000256" key="1">
    <source>
        <dbReference type="ARBA" id="ARBA00004167"/>
    </source>
</evidence>
<dbReference type="eggNOG" id="KOG1192">
    <property type="taxonomic scope" value="Eukaryota"/>
</dbReference>
<keyword evidence="5" id="KW-0808">Transferase</keyword>
<dbReference type="Proteomes" id="UP000008281">
    <property type="component" value="Unassembled WGS sequence"/>
</dbReference>
<evidence type="ECO:0000256" key="7">
    <source>
        <dbReference type="ARBA" id="ARBA00022729"/>
    </source>
</evidence>
<accession>E3M5I0</accession>
<dbReference type="GeneID" id="9799461"/>
<evidence type="ECO:0000256" key="8">
    <source>
        <dbReference type="ARBA" id="ARBA00022989"/>
    </source>
</evidence>
<dbReference type="CDD" id="cd03784">
    <property type="entry name" value="GT1_Gtf-like"/>
    <property type="match status" value="1"/>
</dbReference>
<dbReference type="GO" id="GO:0016020">
    <property type="term" value="C:membrane"/>
    <property type="evidence" value="ECO:0007669"/>
    <property type="project" value="UniProtKB-SubCell"/>
</dbReference>
<protein>
    <recommendedName>
        <fullName evidence="3">glucuronosyltransferase</fullName>
        <ecNumber evidence="3">2.4.1.17</ecNumber>
    </recommendedName>
</protein>
<dbReference type="OrthoDB" id="5835829at2759"/>
<dbReference type="HOGENOM" id="CLU_012949_1_1_1"/>
<gene>
    <name evidence="11" type="primary">Cre-ugt-44</name>
    <name evidence="11" type="ORF">CRE_11093</name>
</gene>
<dbReference type="KEGG" id="crq:GCK72_014973"/>
<dbReference type="PANTHER" id="PTHR48043">
    <property type="entry name" value="EG:EG0003.4 PROTEIN-RELATED"/>
    <property type="match status" value="1"/>
</dbReference>
<dbReference type="Gene3D" id="3.40.50.2000">
    <property type="entry name" value="Glycogen Phosphorylase B"/>
    <property type="match status" value="1"/>
</dbReference>
<comment type="catalytic activity">
    <reaction evidence="10">
        <text>glucuronate acceptor + UDP-alpha-D-glucuronate = acceptor beta-D-glucuronoside + UDP + H(+)</text>
        <dbReference type="Rhea" id="RHEA:21032"/>
        <dbReference type="ChEBI" id="CHEBI:15378"/>
        <dbReference type="ChEBI" id="CHEBI:58052"/>
        <dbReference type="ChEBI" id="CHEBI:58223"/>
        <dbReference type="ChEBI" id="CHEBI:132367"/>
        <dbReference type="ChEBI" id="CHEBI:132368"/>
        <dbReference type="EC" id="2.4.1.17"/>
    </reaction>
</comment>
<sequence>MSTYLLFSLLLVIPFLVCGSVERPKKVLVFLPISGHSHLKFMGTIANILQDEGYNVTLLMPILDEALRDTTPLVRKIKNRILVEQSDELIEANVQFKNGGGRENTWVMNSGIIGFLKLGTKVANICKASCKNVFQNEELIQYLRDQHFDVAVSEPLYSCGFALFDHLGIETTISTDSHLGLEVSKVAHGASISTSYLPAVFSSGSEKMGLLGRVKNFVESYFNYHFNSKIYVNELAGVEGIYKNGKGWRELLRKNAYMFVNSNPQMDIPSPRTSKFVDIGGISSGEFKQEKLPAEYDRILSLRKNNVLISFGTNAKSMYMSDDMKQSLFKTFESMPDTTFIWKYENTTVDIVKQYNKRINNVMLTDWMPQTALLADPRLTLFVTHGGLGSTNEVAFSGKPSVMVPVFGDQTRNARMLERHGVALLLTKYEIADTKKVRGTIRKMLKDKSYSMKAEKLAQMLRNQPESPKEIFIKYFNFVARFGKPHGLDSYAAEMSFVEFYYIDFLALLTVLSVALYILTSKILKVSQNLKNLISIKFKFD</sequence>
<dbReference type="AlphaFoldDB" id="E3M5I0"/>
<evidence type="ECO:0000256" key="4">
    <source>
        <dbReference type="ARBA" id="ARBA00022676"/>
    </source>
</evidence>
<keyword evidence="12" id="KW-1185">Reference proteome</keyword>
<evidence type="ECO:0000256" key="6">
    <source>
        <dbReference type="ARBA" id="ARBA00022692"/>
    </source>
</evidence>
<dbReference type="RefSeq" id="XP_003108743.2">
    <property type="nucleotide sequence ID" value="XM_003108695.2"/>
</dbReference>
<dbReference type="PANTHER" id="PTHR48043:SF33">
    <property type="entry name" value="GLUCURONOSYLTRANSFERASE"/>
    <property type="match status" value="1"/>
</dbReference>
<keyword evidence="9" id="KW-0472">Membrane</keyword>
<dbReference type="EC" id="2.4.1.17" evidence="3"/>
<dbReference type="Pfam" id="PF00201">
    <property type="entry name" value="UDPGT"/>
    <property type="match status" value="1"/>
</dbReference>
<keyword evidence="8" id="KW-1133">Transmembrane helix</keyword>
<dbReference type="InterPro" id="IPR002213">
    <property type="entry name" value="UDP_glucos_trans"/>
</dbReference>
<proteinExistence type="inferred from homology"/>
<organism evidence="12">
    <name type="scientific">Caenorhabditis remanei</name>
    <name type="common">Caenorhabditis vulgaris</name>
    <dbReference type="NCBI Taxonomy" id="31234"/>
    <lineage>
        <taxon>Eukaryota</taxon>
        <taxon>Metazoa</taxon>
        <taxon>Ecdysozoa</taxon>
        <taxon>Nematoda</taxon>
        <taxon>Chromadorea</taxon>
        <taxon>Rhabditida</taxon>
        <taxon>Rhabditina</taxon>
        <taxon>Rhabditomorpha</taxon>
        <taxon>Rhabditoidea</taxon>
        <taxon>Rhabditidae</taxon>
        <taxon>Peloderinae</taxon>
        <taxon>Caenorhabditis</taxon>
    </lineage>
</organism>
<evidence type="ECO:0000313" key="12">
    <source>
        <dbReference type="Proteomes" id="UP000008281"/>
    </source>
</evidence>
<evidence type="ECO:0000256" key="10">
    <source>
        <dbReference type="ARBA" id="ARBA00047475"/>
    </source>
</evidence>
<dbReference type="FunFam" id="3.40.50.2000:FF:000038">
    <property type="entry name" value="UDP-GlucuronosylTransferase"/>
    <property type="match status" value="1"/>
</dbReference>
<evidence type="ECO:0000313" key="11">
    <source>
        <dbReference type="EMBL" id="EFO92435.1"/>
    </source>
</evidence>
<keyword evidence="4" id="KW-0328">Glycosyltransferase</keyword>